<evidence type="ECO:0000313" key="4">
    <source>
        <dbReference type="Proteomes" id="UP000182725"/>
    </source>
</evidence>
<protein>
    <recommendedName>
        <fullName evidence="5">CHRD domain-containing protein</fullName>
    </recommendedName>
</protein>
<proteinExistence type="predicted"/>
<evidence type="ECO:0000256" key="2">
    <source>
        <dbReference type="SAM" id="SignalP"/>
    </source>
</evidence>
<evidence type="ECO:0000313" key="3">
    <source>
        <dbReference type="EMBL" id="SEE31123.1"/>
    </source>
</evidence>
<accession>A0A1H5HT41</accession>
<feature type="signal peptide" evidence="2">
    <location>
        <begin position="1"/>
        <end position="27"/>
    </location>
</feature>
<dbReference type="EMBL" id="FNTV01000001">
    <property type="protein sequence ID" value="SEE31123.1"/>
    <property type="molecule type" value="Genomic_DNA"/>
</dbReference>
<name>A0A1H5HT41_9MICC</name>
<feature type="chain" id="PRO_5010205478" description="CHRD domain-containing protein" evidence="2">
    <location>
        <begin position="28"/>
        <end position="265"/>
    </location>
</feature>
<evidence type="ECO:0000256" key="1">
    <source>
        <dbReference type="SAM" id="Phobius"/>
    </source>
</evidence>
<gene>
    <name evidence="3" type="ORF">SAMN04489740_1100</name>
</gene>
<feature type="transmembrane region" description="Helical" evidence="1">
    <location>
        <begin position="237"/>
        <end position="256"/>
    </location>
</feature>
<dbReference type="Proteomes" id="UP000182725">
    <property type="component" value="Unassembled WGS sequence"/>
</dbReference>
<evidence type="ECO:0008006" key="5">
    <source>
        <dbReference type="Google" id="ProtNLM"/>
    </source>
</evidence>
<organism evidence="3 4">
    <name type="scientific">Arthrobacter alpinus</name>
    <dbReference type="NCBI Taxonomy" id="656366"/>
    <lineage>
        <taxon>Bacteria</taxon>
        <taxon>Bacillati</taxon>
        <taxon>Actinomycetota</taxon>
        <taxon>Actinomycetes</taxon>
        <taxon>Micrococcales</taxon>
        <taxon>Micrococcaceae</taxon>
        <taxon>Arthrobacter</taxon>
    </lineage>
</organism>
<keyword evidence="2" id="KW-0732">Signal</keyword>
<dbReference type="AlphaFoldDB" id="A0A1H5HT41"/>
<reference evidence="3 4" key="1">
    <citation type="submission" date="2016-10" db="EMBL/GenBank/DDBJ databases">
        <authorList>
            <person name="de Groot N.N."/>
        </authorList>
    </citation>
    <scope>NUCLEOTIDE SEQUENCE [LARGE SCALE GENOMIC DNA]</scope>
    <source>
        <strain evidence="3 4">DSM 22274</strain>
    </source>
</reference>
<keyword evidence="1" id="KW-0812">Transmembrane</keyword>
<keyword evidence="1" id="KW-0472">Membrane</keyword>
<keyword evidence="1" id="KW-1133">Transmembrane helix</keyword>
<dbReference type="RefSeq" id="WP_239437434.1">
    <property type="nucleotide sequence ID" value="NZ_CP013745.1"/>
</dbReference>
<sequence>MYKKSALLIAPVLALAALSMSGGAAMAADGETSTYEASLGALNGSNATGSVWISLTGDQATVTENVSGLAATFDGAPYPHVQHIHIEGAGVCPDPAADTNGDGVISTTEGGASYGKIGTTLSTSGDTSDKAGLDLAVGGMGASYKYERTFTMNAATIASLKAGKGVVVVHGLDPATLSAAGQAAKSDLVPTLPLAATSPALCGTLAVSQMAAMPGGAPGTGVTTQVASSNASTSPDVAWLAGGGALVLAAGAVLVMNRKKTLAVK</sequence>